<evidence type="ECO:0000313" key="3">
    <source>
        <dbReference type="Proteomes" id="UP000265354"/>
    </source>
</evidence>
<dbReference type="EMBL" id="BGZL01000005">
    <property type="protein sequence ID" value="GBQ00913.1"/>
    <property type="molecule type" value="Genomic_DNA"/>
</dbReference>
<dbReference type="RefSeq" id="WP_373995457.1">
    <property type="nucleotide sequence ID" value="NZ_BGZL01000005.1"/>
</dbReference>
<name>A0A388SW81_9ACTN</name>
<dbReference type="InterPro" id="IPR011010">
    <property type="entry name" value="DNA_brk_join_enz"/>
</dbReference>
<gene>
    <name evidence="2" type="ORF">SSP531S_23370</name>
</gene>
<dbReference type="Proteomes" id="UP000265354">
    <property type="component" value="Unassembled WGS sequence"/>
</dbReference>
<organism evidence="2 3">
    <name type="scientific">Streptomyces spongiicola</name>
    <dbReference type="NCBI Taxonomy" id="1690221"/>
    <lineage>
        <taxon>Bacteria</taxon>
        <taxon>Bacillati</taxon>
        <taxon>Actinomycetota</taxon>
        <taxon>Actinomycetes</taxon>
        <taxon>Kitasatosporales</taxon>
        <taxon>Streptomycetaceae</taxon>
        <taxon>Streptomyces</taxon>
    </lineage>
</organism>
<dbReference type="GO" id="GO:0006310">
    <property type="term" value="P:DNA recombination"/>
    <property type="evidence" value="ECO:0007669"/>
    <property type="project" value="UniProtKB-KW"/>
</dbReference>
<evidence type="ECO:0000256" key="1">
    <source>
        <dbReference type="ARBA" id="ARBA00023172"/>
    </source>
</evidence>
<sequence length="55" mass="6120">MTLLAFLKVHPKVAQAILRHSQISMTLDIYTQVVDDDQREAAAMLADLLEDPLIG</sequence>
<dbReference type="AlphaFoldDB" id="A0A388SW81"/>
<reference evidence="2 3" key="1">
    <citation type="submission" date="2018-07" db="EMBL/GenBank/DDBJ databases">
        <title>Whole Genome Shotgun Sequence of Streptomyces spongiicola strain 531S.</title>
        <authorList>
            <person name="Dohra H."/>
            <person name="Kodani S."/>
        </authorList>
    </citation>
    <scope>NUCLEOTIDE SEQUENCE [LARGE SCALE GENOMIC DNA]</scope>
    <source>
        <strain evidence="2 3">531S</strain>
    </source>
</reference>
<dbReference type="GO" id="GO:0003677">
    <property type="term" value="F:DNA binding"/>
    <property type="evidence" value="ECO:0007669"/>
    <property type="project" value="InterPro"/>
</dbReference>
<evidence type="ECO:0008006" key="4">
    <source>
        <dbReference type="Google" id="ProtNLM"/>
    </source>
</evidence>
<dbReference type="Gene3D" id="1.10.443.10">
    <property type="entry name" value="Intergrase catalytic core"/>
    <property type="match status" value="1"/>
</dbReference>
<proteinExistence type="predicted"/>
<keyword evidence="1" id="KW-0233">DNA recombination</keyword>
<dbReference type="SUPFAM" id="SSF56349">
    <property type="entry name" value="DNA breaking-rejoining enzymes"/>
    <property type="match status" value="1"/>
</dbReference>
<protein>
    <recommendedName>
        <fullName evidence="4">Tyr recombinase domain-containing protein</fullName>
    </recommendedName>
</protein>
<dbReference type="InterPro" id="IPR013762">
    <property type="entry name" value="Integrase-like_cat_sf"/>
</dbReference>
<accession>A0A388SW81</accession>
<dbReference type="GO" id="GO:0015074">
    <property type="term" value="P:DNA integration"/>
    <property type="evidence" value="ECO:0007669"/>
    <property type="project" value="InterPro"/>
</dbReference>
<evidence type="ECO:0000313" key="2">
    <source>
        <dbReference type="EMBL" id="GBQ00913.1"/>
    </source>
</evidence>
<comment type="caution">
    <text evidence="2">The sequence shown here is derived from an EMBL/GenBank/DDBJ whole genome shotgun (WGS) entry which is preliminary data.</text>
</comment>